<dbReference type="AlphaFoldDB" id="A0A0E9QXY6"/>
<name>A0A0E9QXY6_ANGAN</name>
<organism evidence="1">
    <name type="scientific">Anguilla anguilla</name>
    <name type="common">European freshwater eel</name>
    <name type="synonym">Muraena anguilla</name>
    <dbReference type="NCBI Taxonomy" id="7936"/>
    <lineage>
        <taxon>Eukaryota</taxon>
        <taxon>Metazoa</taxon>
        <taxon>Chordata</taxon>
        <taxon>Craniata</taxon>
        <taxon>Vertebrata</taxon>
        <taxon>Euteleostomi</taxon>
        <taxon>Actinopterygii</taxon>
        <taxon>Neopterygii</taxon>
        <taxon>Teleostei</taxon>
        <taxon>Anguilliformes</taxon>
        <taxon>Anguillidae</taxon>
        <taxon>Anguilla</taxon>
    </lineage>
</organism>
<evidence type="ECO:0000313" key="1">
    <source>
        <dbReference type="EMBL" id="JAH21120.1"/>
    </source>
</evidence>
<protein>
    <submittedName>
        <fullName evidence="1">Uncharacterized protein</fullName>
    </submittedName>
</protein>
<proteinExistence type="predicted"/>
<reference evidence="1" key="1">
    <citation type="submission" date="2014-11" db="EMBL/GenBank/DDBJ databases">
        <authorList>
            <person name="Amaro Gonzalez C."/>
        </authorList>
    </citation>
    <scope>NUCLEOTIDE SEQUENCE</scope>
</reference>
<reference evidence="1" key="2">
    <citation type="journal article" date="2015" name="Fish Shellfish Immunol.">
        <title>Early steps in the European eel (Anguilla anguilla)-Vibrio vulnificus interaction in the gills: Role of the RtxA13 toxin.</title>
        <authorList>
            <person name="Callol A."/>
            <person name="Pajuelo D."/>
            <person name="Ebbesson L."/>
            <person name="Teles M."/>
            <person name="MacKenzie S."/>
            <person name="Amaro C."/>
        </authorList>
    </citation>
    <scope>NUCLEOTIDE SEQUENCE</scope>
</reference>
<sequence>MSNGLHHHCLPSCFCIFTNLSLTKYKPKRQLLPSHKYLIVNDTVFRAQNSLVTSLHLYLIY</sequence>
<dbReference type="EMBL" id="GBXM01087457">
    <property type="protein sequence ID" value="JAH21120.1"/>
    <property type="molecule type" value="Transcribed_RNA"/>
</dbReference>
<accession>A0A0E9QXY6</accession>